<dbReference type="InterPro" id="IPR036291">
    <property type="entry name" value="NAD(P)-bd_dom_sf"/>
</dbReference>
<organism evidence="2 3">
    <name type="scientific">Acrocarpospora macrocephala</name>
    <dbReference type="NCBI Taxonomy" id="150177"/>
    <lineage>
        <taxon>Bacteria</taxon>
        <taxon>Bacillati</taxon>
        <taxon>Actinomycetota</taxon>
        <taxon>Actinomycetes</taxon>
        <taxon>Streptosporangiales</taxon>
        <taxon>Streptosporangiaceae</taxon>
        <taxon>Acrocarpospora</taxon>
    </lineage>
</organism>
<dbReference type="Gene3D" id="3.90.25.10">
    <property type="entry name" value="UDP-galactose 4-epimerase, domain 1"/>
    <property type="match status" value="1"/>
</dbReference>
<feature type="domain" description="NAD(P)-binding" evidence="1">
    <location>
        <begin position="13"/>
        <end position="191"/>
    </location>
</feature>
<dbReference type="Pfam" id="PF13460">
    <property type="entry name" value="NAD_binding_10"/>
    <property type="match status" value="1"/>
</dbReference>
<dbReference type="OrthoDB" id="5510591at2"/>
<reference evidence="2 3" key="1">
    <citation type="submission" date="2019-10" db="EMBL/GenBank/DDBJ databases">
        <title>Whole genome shotgun sequence of Acrocarpospora macrocephala NBRC 16266.</title>
        <authorList>
            <person name="Ichikawa N."/>
            <person name="Kimura A."/>
            <person name="Kitahashi Y."/>
            <person name="Komaki H."/>
            <person name="Oguchi A."/>
        </authorList>
    </citation>
    <scope>NUCLEOTIDE SEQUENCE [LARGE SCALE GENOMIC DNA]</scope>
    <source>
        <strain evidence="2 3">NBRC 16266</strain>
    </source>
</reference>
<name>A0A5M3WZX3_9ACTN</name>
<evidence type="ECO:0000259" key="1">
    <source>
        <dbReference type="Pfam" id="PF13460"/>
    </source>
</evidence>
<dbReference type="Proteomes" id="UP000331127">
    <property type="component" value="Unassembled WGS sequence"/>
</dbReference>
<gene>
    <name evidence="2" type="ORF">Amac_064880</name>
</gene>
<dbReference type="PANTHER" id="PTHR47129">
    <property type="entry name" value="QUINONE OXIDOREDUCTASE 2"/>
    <property type="match status" value="1"/>
</dbReference>
<comment type="caution">
    <text evidence="2">The sequence shown here is derived from an EMBL/GenBank/DDBJ whole genome shotgun (WGS) entry which is preliminary data.</text>
</comment>
<dbReference type="SUPFAM" id="SSF51735">
    <property type="entry name" value="NAD(P)-binding Rossmann-fold domains"/>
    <property type="match status" value="1"/>
</dbReference>
<dbReference type="PANTHER" id="PTHR47129:SF1">
    <property type="entry name" value="NMRA-LIKE DOMAIN-CONTAINING PROTEIN"/>
    <property type="match status" value="1"/>
</dbReference>
<dbReference type="InterPro" id="IPR052718">
    <property type="entry name" value="NmrA-type_oxidoreductase"/>
</dbReference>
<dbReference type="InterPro" id="IPR016040">
    <property type="entry name" value="NAD(P)-bd_dom"/>
</dbReference>
<protein>
    <submittedName>
        <fullName evidence="2">NAD(P)-dependent oxidoreductase</fullName>
    </submittedName>
</protein>
<proteinExistence type="predicted"/>
<sequence length="294" mass="30358">MWRAQVPTIAITGASGHLGRLVAELLLDKGEQPVLLTRDPAALGEFAQRGADVRHGDFSDPTGLRSALTGVDRLLLISTDIIGPGRIELQTQAVEAARAAGVGHVLYTSLPSPDPDNPAAVAVDHRATETAVLDSGLTWTFLRNNIYAEYQIPTAAQAVAGGQLVTNSGAGATAYVSREDCAAAAAAVLTSEGHENTVYDITGPEAIDAAALAALAAEISGRPVEVVHVDDEGYVQGLVAAGLPVEVAQMIASFGASARGGWAERVSTAVRDLTGRDPRSLRDVLAENRAALAG</sequence>
<evidence type="ECO:0000313" key="3">
    <source>
        <dbReference type="Proteomes" id="UP000331127"/>
    </source>
</evidence>
<dbReference type="CDD" id="cd05269">
    <property type="entry name" value="TMR_SDR_a"/>
    <property type="match status" value="1"/>
</dbReference>
<dbReference type="AlphaFoldDB" id="A0A5M3WZX3"/>
<dbReference type="EMBL" id="BLAE01000040">
    <property type="protein sequence ID" value="GES12891.1"/>
    <property type="molecule type" value="Genomic_DNA"/>
</dbReference>
<evidence type="ECO:0000313" key="2">
    <source>
        <dbReference type="EMBL" id="GES12891.1"/>
    </source>
</evidence>
<dbReference type="Gene3D" id="3.40.50.720">
    <property type="entry name" value="NAD(P)-binding Rossmann-like Domain"/>
    <property type="match status" value="1"/>
</dbReference>
<accession>A0A5M3WZX3</accession>
<keyword evidence="3" id="KW-1185">Reference proteome</keyword>